<accession>A0A6C0HPK1</accession>
<dbReference type="AlphaFoldDB" id="A0A6C0HPK1"/>
<dbReference type="EMBL" id="MN739998">
    <property type="protein sequence ID" value="QHT82334.1"/>
    <property type="molecule type" value="Genomic_DNA"/>
</dbReference>
<evidence type="ECO:0000313" key="1">
    <source>
        <dbReference type="EMBL" id="QHT82334.1"/>
    </source>
</evidence>
<proteinExistence type="predicted"/>
<name>A0A6C0HPK1_9ZZZZ</name>
<sequence>MASLIPEDYYDLGTHALLLTTLTEEDKEYMKHTNDGIVYFLFKRWRMIVSSFPANYYQQYLSLSTAETRNAFIKKYLALESHNIAEMPESL</sequence>
<protein>
    <submittedName>
        <fullName evidence="1">Uncharacterized protein</fullName>
    </submittedName>
</protein>
<reference evidence="1" key="1">
    <citation type="journal article" date="2020" name="Nature">
        <title>Giant virus diversity and host interactions through global metagenomics.</title>
        <authorList>
            <person name="Schulz F."/>
            <person name="Roux S."/>
            <person name="Paez-Espino D."/>
            <person name="Jungbluth S."/>
            <person name="Walsh D.A."/>
            <person name="Denef V.J."/>
            <person name="McMahon K.D."/>
            <person name="Konstantinidis K.T."/>
            <person name="Eloe-Fadrosh E.A."/>
            <person name="Kyrpides N.C."/>
            <person name="Woyke T."/>
        </authorList>
    </citation>
    <scope>NUCLEOTIDE SEQUENCE</scope>
    <source>
        <strain evidence="1">GVMAG-M-3300023184-161</strain>
    </source>
</reference>
<organism evidence="1">
    <name type="scientific">viral metagenome</name>
    <dbReference type="NCBI Taxonomy" id="1070528"/>
    <lineage>
        <taxon>unclassified sequences</taxon>
        <taxon>metagenomes</taxon>
        <taxon>organismal metagenomes</taxon>
    </lineage>
</organism>